<dbReference type="Pfam" id="PF00856">
    <property type="entry name" value="SET"/>
    <property type="match status" value="1"/>
</dbReference>
<dbReference type="EMBL" id="KV425642">
    <property type="protein sequence ID" value="KZT19398.1"/>
    <property type="molecule type" value="Genomic_DNA"/>
</dbReference>
<organism evidence="2 3">
    <name type="scientific">Neolentinus lepideus HHB14362 ss-1</name>
    <dbReference type="NCBI Taxonomy" id="1314782"/>
    <lineage>
        <taxon>Eukaryota</taxon>
        <taxon>Fungi</taxon>
        <taxon>Dikarya</taxon>
        <taxon>Basidiomycota</taxon>
        <taxon>Agaricomycotina</taxon>
        <taxon>Agaricomycetes</taxon>
        <taxon>Gloeophyllales</taxon>
        <taxon>Gloeophyllaceae</taxon>
        <taxon>Neolentinus</taxon>
    </lineage>
</organism>
<dbReference type="PROSITE" id="PS50280">
    <property type="entry name" value="SET"/>
    <property type="match status" value="1"/>
</dbReference>
<proteinExistence type="predicted"/>
<reference evidence="2 3" key="1">
    <citation type="journal article" date="2016" name="Mol. Biol. Evol.">
        <title>Comparative Genomics of Early-Diverging Mushroom-Forming Fungi Provides Insights into the Origins of Lignocellulose Decay Capabilities.</title>
        <authorList>
            <person name="Nagy L.G."/>
            <person name="Riley R."/>
            <person name="Tritt A."/>
            <person name="Adam C."/>
            <person name="Daum C."/>
            <person name="Floudas D."/>
            <person name="Sun H."/>
            <person name="Yadav J.S."/>
            <person name="Pangilinan J."/>
            <person name="Larsson K.H."/>
            <person name="Matsuura K."/>
            <person name="Barry K."/>
            <person name="Labutti K."/>
            <person name="Kuo R."/>
            <person name="Ohm R.A."/>
            <person name="Bhattacharya S.S."/>
            <person name="Shirouzu T."/>
            <person name="Yoshinaga Y."/>
            <person name="Martin F.M."/>
            <person name="Grigoriev I.V."/>
            <person name="Hibbett D.S."/>
        </authorList>
    </citation>
    <scope>NUCLEOTIDE SEQUENCE [LARGE SCALE GENOMIC DNA]</scope>
    <source>
        <strain evidence="2 3">HHB14362 ss-1</strain>
    </source>
</reference>
<dbReference type="OrthoDB" id="5792673at2759"/>
<evidence type="ECO:0000313" key="2">
    <source>
        <dbReference type="EMBL" id="KZT19398.1"/>
    </source>
</evidence>
<keyword evidence="3" id="KW-1185">Reference proteome</keyword>
<name>A0A165NAW5_9AGAM</name>
<gene>
    <name evidence="2" type="ORF">NEOLEDRAFT_1142187</name>
</gene>
<dbReference type="InterPro" id="IPR046341">
    <property type="entry name" value="SET_dom_sf"/>
</dbReference>
<accession>A0A165NAW5</accession>
<dbReference type="InterPro" id="IPR001214">
    <property type="entry name" value="SET_dom"/>
</dbReference>
<protein>
    <recommendedName>
        <fullName evidence="1">SET domain-containing protein</fullName>
    </recommendedName>
</protein>
<dbReference type="AlphaFoldDB" id="A0A165NAW5"/>
<feature type="domain" description="SET" evidence="1">
    <location>
        <begin position="47"/>
        <end position="169"/>
    </location>
</feature>
<dbReference type="Proteomes" id="UP000076761">
    <property type="component" value="Unassembled WGS sequence"/>
</dbReference>
<evidence type="ECO:0000313" key="3">
    <source>
        <dbReference type="Proteomes" id="UP000076761"/>
    </source>
</evidence>
<evidence type="ECO:0000259" key="1">
    <source>
        <dbReference type="PROSITE" id="PS50280"/>
    </source>
</evidence>
<sequence>MSAKPSNWPLNVVFSPQQCYHSSIPAHVLSHIRGSVHKNSKADGRSSSVSIRTITDPSHPAVRQRGLFAAKKIPQHTHIIDYSGEVHADERESDYDLTLYRNRDGDVNVGVDASKMGNEARFINDYRGIRDKPNAVFQERRSDSGELRMSVWSSSLPIKKGDEILVSYGKGWWRARSVDGVSVKEST</sequence>
<dbReference type="InParanoid" id="A0A165NAW5"/>
<dbReference type="Gene3D" id="2.170.270.10">
    <property type="entry name" value="SET domain"/>
    <property type="match status" value="1"/>
</dbReference>
<dbReference type="SUPFAM" id="SSF82199">
    <property type="entry name" value="SET domain"/>
    <property type="match status" value="1"/>
</dbReference>
<dbReference type="STRING" id="1314782.A0A165NAW5"/>